<dbReference type="InterPro" id="IPR043129">
    <property type="entry name" value="ATPase_NBD"/>
</dbReference>
<protein>
    <submittedName>
        <fullName evidence="1">N-acetylglucosamine kinase</fullName>
    </submittedName>
</protein>
<sequence>MILVADSGSSKTDWIAHNSKETLDFHTQGINPYFLNSQEIIKILSKNKDLSKIAAEVKEIYFFGAGCSSPDKREVVSNALSSFFKNAYVSVDHDLIGSAYATCGDKKGLSCILGTGSNIAYYDGKDVYPGKHGLGYILGDEGSGTFFGRRVLLSYLYKTMPAELREKFKQTYPVTKDIVIEHIYQKPFPNSYLAAFSKFMAANKSHPFIQNLLKDGFQEFIDSNVKDYKNYRSLECSFVGSIAYYYQDELKAVFAANDIKIGKILQKPVEGIFEYILKREGIGQLQSV</sequence>
<keyword evidence="1" id="KW-0418">Kinase</keyword>
<name>A0ABS9ZS83_9SPHI</name>
<organism evidence="1 2">
    <name type="scientific">Pedobacter montanisoli</name>
    <dbReference type="NCBI Taxonomy" id="2923277"/>
    <lineage>
        <taxon>Bacteria</taxon>
        <taxon>Pseudomonadati</taxon>
        <taxon>Bacteroidota</taxon>
        <taxon>Sphingobacteriia</taxon>
        <taxon>Sphingobacteriales</taxon>
        <taxon>Sphingobacteriaceae</taxon>
        <taxon>Pedobacter</taxon>
    </lineage>
</organism>
<dbReference type="Gene3D" id="3.30.420.40">
    <property type="match status" value="2"/>
</dbReference>
<dbReference type="EMBL" id="JALGBH010000001">
    <property type="protein sequence ID" value="MCJ0741430.1"/>
    <property type="molecule type" value="Genomic_DNA"/>
</dbReference>
<comment type="caution">
    <text evidence="1">The sequence shown here is derived from an EMBL/GenBank/DDBJ whole genome shotgun (WGS) entry which is preliminary data.</text>
</comment>
<dbReference type="Gene3D" id="1.10.720.160">
    <property type="match status" value="1"/>
</dbReference>
<dbReference type="SUPFAM" id="SSF53067">
    <property type="entry name" value="Actin-like ATPase domain"/>
    <property type="match status" value="2"/>
</dbReference>
<dbReference type="InterPro" id="IPR052519">
    <property type="entry name" value="Euk-type_GlcNAc_Kinase"/>
</dbReference>
<dbReference type="GO" id="GO:0016301">
    <property type="term" value="F:kinase activity"/>
    <property type="evidence" value="ECO:0007669"/>
    <property type="project" value="UniProtKB-KW"/>
</dbReference>
<evidence type="ECO:0000313" key="1">
    <source>
        <dbReference type="EMBL" id="MCJ0741430.1"/>
    </source>
</evidence>
<dbReference type="PANTHER" id="PTHR43190">
    <property type="entry name" value="N-ACETYL-D-GLUCOSAMINE KINASE"/>
    <property type="match status" value="1"/>
</dbReference>
<reference evidence="1" key="1">
    <citation type="submission" date="2022-03" db="EMBL/GenBank/DDBJ databases">
        <authorList>
            <person name="Woo C.Y."/>
        </authorList>
    </citation>
    <scope>NUCLEOTIDE SEQUENCE</scope>
    <source>
        <strain evidence="1">CYS-01</strain>
    </source>
</reference>
<accession>A0ABS9ZS83</accession>
<keyword evidence="1" id="KW-0808">Transferase</keyword>
<proteinExistence type="predicted"/>
<gene>
    <name evidence="1" type="ORF">MMF97_01825</name>
</gene>
<dbReference type="CDD" id="cd24079">
    <property type="entry name" value="ASKHA_NBD_PG1100-like"/>
    <property type="match status" value="1"/>
</dbReference>
<dbReference type="PANTHER" id="PTHR43190:SF3">
    <property type="entry name" value="N-ACETYL-D-GLUCOSAMINE KINASE"/>
    <property type="match status" value="1"/>
</dbReference>
<dbReference type="RefSeq" id="WP_243358147.1">
    <property type="nucleotide sequence ID" value="NZ_JALGBH010000001.1"/>
</dbReference>
<keyword evidence="2" id="KW-1185">Reference proteome</keyword>
<evidence type="ECO:0000313" key="2">
    <source>
        <dbReference type="Proteomes" id="UP001165460"/>
    </source>
</evidence>
<dbReference type="Proteomes" id="UP001165460">
    <property type="component" value="Unassembled WGS sequence"/>
</dbReference>